<keyword evidence="8 10" id="KW-0472">Membrane</keyword>
<evidence type="ECO:0000256" key="5">
    <source>
        <dbReference type="ARBA" id="ARBA00022692"/>
    </source>
</evidence>
<evidence type="ECO:0000256" key="8">
    <source>
        <dbReference type="ARBA" id="ARBA00023136"/>
    </source>
</evidence>
<comment type="caution">
    <text evidence="11">The sequence shown here is derived from an EMBL/GenBank/DDBJ whole genome shotgun (WGS) entry which is preliminary data.</text>
</comment>
<keyword evidence="5 10" id="KW-0812">Transmembrane</keyword>
<accession>A0A6C1KI35</accession>
<dbReference type="GO" id="GO:0015293">
    <property type="term" value="F:symporter activity"/>
    <property type="evidence" value="ECO:0007669"/>
    <property type="project" value="UniProtKB-KW"/>
</dbReference>
<proteinExistence type="inferred from homology"/>
<name>A0A6C1KI35_XANAU</name>
<dbReference type="GO" id="GO:0015123">
    <property type="term" value="F:acetate transmembrane transporter activity"/>
    <property type="evidence" value="ECO:0007669"/>
    <property type="project" value="TreeGrafter"/>
</dbReference>
<dbReference type="OrthoDB" id="9764416at2"/>
<feature type="transmembrane region" description="Helical" evidence="10">
    <location>
        <begin position="469"/>
        <end position="486"/>
    </location>
</feature>
<evidence type="ECO:0000313" key="11">
    <source>
        <dbReference type="EMBL" id="TLX42784.1"/>
    </source>
</evidence>
<dbReference type="InterPro" id="IPR038377">
    <property type="entry name" value="Na/Glc_symporter_sf"/>
</dbReference>
<keyword evidence="7 10" id="KW-1133">Transmembrane helix</keyword>
<dbReference type="CDD" id="cd11480">
    <property type="entry name" value="SLC5sbd_u4"/>
    <property type="match status" value="1"/>
</dbReference>
<evidence type="ECO:0000256" key="1">
    <source>
        <dbReference type="ARBA" id="ARBA00004651"/>
    </source>
</evidence>
<evidence type="ECO:0000256" key="6">
    <source>
        <dbReference type="ARBA" id="ARBA00022847"/>
    </source>
</evidence>
<dbReference type="PANTHER" id="PTHR48086:SF6">
    <property type="entry name" value="CATION_ACETATE SYMPORTER ACTP"/>
    <property type="match status" value="1"/>
</dbReference>
<feature type="transmembrane region" description="Helical" evidence="10">
    <location>
        <begin position="235"/>
        <end position="256"/>
    </location>
</feature>
<dbReference type="GO" id="GO:0005886">
    <property type="term" value="C:plasma membrane"/>
    <property type="evidence" value="ECO:0007669"/>
    <property type="project" value="UniProtKB-SubCell"/>
</dbReference>
<sequence>MNTIATSCFLAIVVLSLAITWWAARNTKGTNDFYAAGGNVTSLQNGLALAGDALSAGAFLGLTGLIFTSGFDGYIYAIGYSTGMPIVVFLLAERLRQLGKFTFSDVVSLRLEETPMRIFGALASLVVIGFYLIAQLVGAGALIELLFGINFKAAVAIVGTLMICYVMFGGMMATTWVQIVKACLMLAGGAVIAVLVLARFGFDLSALLRGAAAVHAKGQGVLAPAAAARSPFSSLSLALALMFGTAGLPHILMRFFTVPDARAARNSVVWGTGLISTFYAATAIFGFGAIVILSGDASAIGADGKVIGGVNMVAIHLARLLGGDVMLGLVSAVAFATILAVVAGLTLAGASAVSHDLYARVVLKGRPDEARELKISRIATVVLGLVAIALGVAFQGQNVAYMISLAFAIACSSTFPVLVLSIYWRGLTTRGAIAGGSIGLVAALGLTVLGPSMWVKVFGFATPVVSLDPPTLISMPLAFFTCWLVSRAGRRAGAPHHLAGAA</sequence>
<gene>
    <name evidence="11" type="ORF">FBQ73_08920</name>
</gene>
<dbReference type="RefSeq" id="WP_138399145.1">
    <property type="nucleotide sequence ID" value="NZ_JBAFVI010000002.1"/>
</dbReference>
<dbReference type="InterPro" id="IPR050277">
    <property type="entry name" value="Sodium:Solute_Symporter"/>
</dbReference>
<feature type="transmembrane region" description="Helical" evidence="10">
    <location>
        <begin position="375"/>
        <end position="394"/>
    </location>
</feature>
<dbReference type="InterPro" id="IPR001734">
    <property type="entry name" value="Na/solute_symporter"/>
</dbReference>
<dbReference type="Proteomes" id="UP000305131">
    <property type="component" value="Unassembled WGS sequence"/>
</dbReference>
<feature type="transmembrane region" description="Helical" evidence="10">
    <location>
        <begin position="6"/>
        <end position="24"/>
    </location>
</feature>
<evidence type="ECO:0000256" key="4">
    <source>
        <dbReference type="ARBA" id="ARBA00022475"/>
    </source>
</evidence>
<evidence type="ECO:0000313" key="12">
    <source>
        <dbReference type="Proteomes" id="UP000305131"/>
    </source>
</evidence>
<feature type="transmembrane region" description="Helical" evidence="10">
    <location>
        <begin position="73"/>
        <end position="92"/>
    </location>
</feature>
<feature type="transmembrane region" description="Helical" evidence="10">
    <location>
        <begin position="45"/>
        <end position="67"/>
    </location>
</feature>
<evidence type="ECO:0000256" key="9">
    <source>
        <dbReference type="RuleBase" id="RU362091"/>
    </source>
</evidence>
<dbReference type="EMBL" id="VAUP01000022">
    <property type="protein sequence ID" value="TLX42784.1"/>
    <property type="molecule type" value="Genomic_DNA"/>
</dbReference>
<feature type="transmembrane region" description="Helical" evidence="10">
    <location>
        <begin position="118"/>
        <end position="143"/>
    </location>
</feature>
<dbReference type="GeneID" id="95773571"/>
<dbReference type="NCBIfam" id="TIGR00813">
    <property type="entry name" value="sss"/>
    <property type="match status" value="1"/>
</dbReference>
<comment type="subcellular location">
    <subcellularLocation>
        <location evidence="1">Cell membrane</location>
        <topology evidence="1">Multi-pass membrane protein</topology>
    </subcellularLocation>
</comment>
<comment type="similarity">
    <text evidence="2 9">Belongs to the sodium:solute symporter (SSF) (TC 2.A.21) family.</text>
</comment>
<dbReference type="PROSITE" id="PS50283">
    <property type="entry name" value="NA_SOLUT_SYMP_3"/>
    <property type="match status" value="1"/>
</dbReference>
<evidence type="ECO:0000256" key="7">
    <source>
        <dbReference type="ARBA" id="ARBA00022989"/>
    </source>
</evidence>
<dbReference type="Gene3D" id="1.20.1730.10">
    <property type="entry name" value="Sodium/glucose cotransporter"/>
    <property type="match status" value="1"/>
</dbReference>
<feature type="transmembrane region" description="Helical" evidence="10">
    <location>
        <begin position="268"/>
        <end position="293"/>
    </location>
</feature>
<evidence type="ECO:0000256" key="10">
    <source>
        <dbReference type="SAM" id="Phobius"/>
    </source>
</evidence>
<feature type="transmembrane region" description="Helical" evidence="10">
    <location>
        <begin position="329"/>
        <end position="354"/>
    </location>
</feature>
<feature type="transmembrane region" description="Helical" evidence="10">
    <location>
        <begin position="400"/>
        <end position="424"/>
    </location>
</feature>
<organism evidence="11 12">
    <name type="scientific">Xanthobacter autotrophicus</name>
    <dbReference type="NCBI Taxonomy" id="280"/>
    <lineage>
        <taxon>Bacteria</taxon>
        <taxon>Pseudomonadati</taxon>
        <taxon>Pseudomonadota</taxon>
        <taxon>Alphaproteobacteria</taxon>
        <taxon>Hyphomicrobiales</taxon>
        <taxon>Xanthobacteraceae</taxon>
        <taxon>Xanthobacter</taxon>
    </lineage>
</organism>
<feature type="transmembrane region" description="Helical" evidence="10">
    <location>
        <begin position="431"/>
        <end position="449"/>
    </location>
</feature>
<keyword evidence="6" id="KW-0769">Symport</keyword>
<reference evidence="11 12" key="1">
    <citation type="submission" date="2019-05" db="EMBL/GenBank/DDBJ databases">
        <authorList>
            <person name="Zhou X."/>
        </authorList>
    </citation>
    <scope>NUCLEOTIDE SEQUENCE [LARGE SCALE GENOMIC DNA]</scope>
    <source>
        <strain evidence="11 12">DSM 432</strain>
    </source>
</reference>
<protein>
    <submittedName>
        <fullName evidence="11">Sodium/solute symporter</fullName>
    </submittedName>
</protein>
<feature type="transmembrane region" description="Helical" evidence="10">
    <location>
        <begin position="149"/>
        <end position="170"/>
    </location>
</feature>
<dbReference type="PANTHER" id="PTHR48086">
    <property type="entry name" value="SODIUM/PROLINE SYMPORTER-RELATED"/>
    <property type="match status" value="1"/>
</dbReference>
<evidence type="ECO:0000256" key="2">
    <source>
        <dbReference type="ARBA" id="ARBA00006434"/>
    </source>
</evidence>
<dbReference type="GO" id="GO:0006847">
    <property type="term" value="P:plasma membrane acetate transport"/>
    <property type="evidence" value="ECO:0007669"/>
    <property type="project" value="TreeGrafter"/>
</dbReference>
<keyword evidence="3" id="KW-0813">Transport</keyword>
<keyword evidence="4" id="KW-1003">Cell membrane</keyword>
<feature type="transmembrane region" description="Helical" evidence="10">
    <location>
        <begin position="182"/>
        <end position="202"/>
    </location>
</feature>
<evidence type="ECO:0000256" key="3">
    <source>
        <dbReference type="ARBA" id="ARBA00022448"/>
    </source>
</evidence>
<dbReference type="Pfam" id="PF00474">
    <property type="entry name" value="SSF"/>
    <property type="match status" value="1"/>
</dbReference>
<dbReference type="AlphaFoldDB" id="A0A6C1KI35"/>